<organism evidence="1 2">
    <name type="scientific">Micromonospora yangpuensis</name>
    <dbReference type="NCBI Taxonomy" id="683228"/>
    <lineage>
        <taxon>Bacteria</taxon>
        <taxon>Bacillati</taxon>
        <taxon>Actinomycetota</taxon>
        <taxon>Actinomycetes</taxon>
        <taxon>Micromonosporales</taxon>
        <taxon>Micromonosporaceae</taxon>
        <taxon>Micromonospora</taxon>
    </lineage>
</organism>
<dbReference type="RefSeq" id="WP_091434068.1">
    <property type="nucleotide sequence ID" value="NZ_BMMJ01000006.1"/>
</dbReference>
<dbReference type="InterPro" id="IPR011009">
    <property type="entry name" value="Kinase-like_dom_sf"/>
</dbReference>
<keyword evidence="1" id="KW-0808">Transferase</keyword>
<dbReference type="OrthoDB" id="3340432at2"/>
<sequence length="323" mass="34755">MIAISTALADQLRRDLLTAAGHQQTGGQVIQEWELSTVQRLYLSDGSSVICKLATSPFTGEAAVLRALNENGAAVPHLHGYTLRPQALGMLMDDLGDPIRPPTTAEAAAAAHAIHTIPPMPTLPVFGQQTLERLPEQALAALDALHRQGRFLNTATTEELLRRLEAVAGRRADGAEREPFGWCHGEFHRSSLHVSRTGCRLVDWAKAFTGPGLLDLATWFGTRNAADPAQLTRLIRAYVAAGGSTDAHSDRGGLPAAQWALGWHRVWAAWWFLTTAAAGHHQRHTDGSHTQVVHRQLHAAAQLLDAAPFGASGVHLTTAGRSL</sequence>
<accession>A0A1C6U314</accession>
<dbReference type="STRING" id="683228.GA0070617_0834"/>
<dbReference type="Gene3D" id="3.90.1200.10">
    <property type="match status" value="1"/>
</dbReference>
<dbReference type="Proteomes" id="UP000198937">
    <property type="component" value="Unassembled WGS sequence"/>
</dbReference>
<proteinExistence type="predicted"/>
<keyword evidence="2" id="KW-1185">Reference proteome</keyword>
<dbReference type="GO" id="GO:0016740">
    <property type="term" value="F:transferase activity"/>
    <property type="evidence" value="ECO:0007669"/>
    <property type="project" value="UniProtKB-KW"/>
</dbReference>
<protein>
    <submittedName>
        <fullName evidence="1">Phosphotransferase enzyme family protein</fullName>
    </submittedName>
</protein>
<evidence type="ECO:0000313" key="1">
    <source>
        <dbReference type="EMBL" id="SCL48298.1"/>
    </source>
</evidence>
<reference evidence="1 2" key="1">
    <citation type="submission" date="2016-06" db="EMBL/GenBank/DDBJ databases">
        <authorList>
            <person name="Kjaerup R.B."/>
            <person name="Dalgaard T.S."/>
            <person name="Juul-Madsen H.R."/>
        </authorList>
    </citation>
    <scope>NUCLEOTIDE SEQUENCE [LARGE SCALE GENOMIC DNA]</scope>
    <source>
        <strain evidence="1 2">DSM 45577</strain>
    </source>
</reference>
<dbReference type="AlphaFoldDB" id="A0A1C6U314"/>
<dbReference type="SUPFAM" id="SSF56112">
    <property type="entry name" value="Protein kinase-like (PK-like)"/>
    <property type="match status" value="1"/>
</dbReference>
<dbReference type="EMBL" id="FMIA01000002">
    <property type="protein sequence ID" value="SCL48298.1"/>
    <property type="molecule type" value="Genomic_DNA"/>
</dbReference>
<name>A0A1C6U314_9ACTN</name>
<evidence type="ECO:0000313" key="2">
    <source>
        <dbReference type="Proteomes" id="UP000198937"/>
    </source>
</evidence>
<gene>
    <name evidence="1" type="ORF">GA0070617_0834</name>
</gene>